<name>A0ACC2SEL2_9FUNG</name>
<organism evidence="1 2">
    <name type="scientific">Entomophthora muscae</name>
    <dbReference type="NCBI Taxonomy" id="34485"/>
    <lineage>
        <taxon>Eukaryota</taxon>
        <taxon>Fungi</taxon>
        <taxon>Fungi incertae sedis</taxon>
        <taxon>Zoopagomycota</taxon>
        <taxon>Entomophthoromycotina</taxon>
        <taxon>Entomophthoromycetes</taxon>
        <taxon>Entomophthorales</taxon>
        <taxon>Entomophthoraceae</taxon>
        <taxon>Entomophthora</taxon>
    </lineage>
</organism>
<sequence length="164" mass="17912">MPSSPTNSIGSSLESGYDSIMTFRRRKLSEDTSFADARTNVPRTCIASNLHPRRNRCSPPSLRRSTSTLGLKMGIQNCPLSNHSVTSVQRPRPSLTPCVTSAPCLTFTNPVPLGTLRASRSGAHFHPGISVRHLPHPPFQIFRVPRPLMPGLPHPSSDPAPHHL</sequence>
<evidence type="ECO:0000313" key="1">
    <source>
        <dbReference type="EMBL" id="KAJ9060847.1"/>
    </source>
</evidence>
<dbReference type="Proteomes" id="UP001165960">
    <property type="component" value="Unassembled WGS sequence"/>
</dbReference>
<reference evidence="1" key="1">
    <citation type="submission" date="2022-04" db="EMBL/GenBank/DDBJ databases">
        <title>Genome of the entomopathogenic fungus Entomophthora muscae.</title>
        <authorList>
            <person name="Elya C."/>
            <person name="Lovett B.R."/>
            <person name="Lee E."/>
            <person name="Macias A.M."/>
            <person name="Hajek A.E."/>
            <person name="De Bivort B.L."/>
            <person name="Kasson M.T."/>
            <person name="De Fine Licht H.H."/>
            <person name="Stajich J.E."/>
        </authorList>
    </citation>
    <scope>NUCLEOTIDE SEQUENCE</scope>
    <source>
        <strain evidence="1">Berkeley</strain>
    </source>
</reference>
<keyword evidence="2" id="KW-1185">Reference proteome</keyword>
<evidence type="ECO:0000313" key="2">
    <source>
        <dbReference type="Proteomes" id="UP001165960"/>
    </source>
</evidence>
<accession>A0ACC2SEL2</accession>
<gene>
    <name evidence="1" type="ORF">DSO57_1026621</name>
</gene>
<proteinExistence type="predicted"/>
<comment type="caution">
    <text evidence="1">The sequence shown here is derived from an EMBL/GenBank/DDBJ whole genome shotgun (WGS) entry which is preliminary data.</text>
</comment>
<dbReference type="EMBL" id="QTSX02005127">
    <property type="protein sequence ID" value="KAJ9060847.1"/>
    <property type="molecule type" value="Genomic_DNA"/>
</dbReference>
<protein>
    <submittedName>
        <fullName evidence="1">Uncharacterized protein</fullName>
    </submittedName>
</protein>